<dbReference type="Gene3D" id="3.90.380.10">
    <property type="entry name" value="Naphthalene 1,2-dioxygenase Alpha Subunit, Chain A, domain 1"/>
    <property type="match status" value="1"/>
</dbReference>
<comment type="cofactor">
    <cofactor evidence="1">
        <name>Fe cation</name>
        <dbReference type="ChEBI" id="CHEBI:24875"/>
    </cofactor>
</comment>
<gene>
    <name evidence="8" type="ORF">OA238_c23350</name>
</gene>
<dbReference type="PANTHER" id="PTHR43756">
    <property type="entry name" value="CHOLINE MONOOXYGENASE, CHLOROPLASTIC"/>
    <property type="match status" value="1"/>
</dbReference>
<dbReference type="PROSITE" id="PS51296">
    <property type="entry name" value="RIESKE"/>
    <property type="match status" value="1"/>
</dbReference>
<dbReference type="Pfam" id="PF00355">
    <property type="entry name" value="Rieske"/>
    <property type="match status" value="1"/>
</dbReference>
<dbReference type="SUPFAM" id="SSF55961">
    <property type="entry name" value="Bet v1-like"/>
    <property type="match status" value="1"/>
</dbReference>
<evidence type="ECO:0000256" key="1">
    <source>
        <dbReference type="ARBA" id="ARBA00001962"/>
    </source>
</evidence>
<keyword evidence="3" id="KW-0479">Metal-binding</keyword>
<protein>
    <submittedName>
        <fullName evidence="8">Putative aromatic-ring-hydroxylating dioxygenase</fullName>
    </submittedName>
</protein>
<keyword evidence="8" id="KW-0223">Dioxygenase</keyword>
<evidence type="ECO:0000313" key="8">
    <source>
        <dbReference type="EMBL" id="AGI72406.1"/>
    </source>
</evidence>
<dbReference type="eggNOG" id="COG4638">
    <property type="taxonomic scope" value="Bacteria"/>
</dbReference>
<evidence type="ECO:0000256" key="2">
    <source>
        <dbReference type="ARBA" id="ARBA00022714"/>
    </source>
</evidence>
<keyword evidence="9" id="KW-1185">Reference proteome</keyword>
<keyword evidence="5" id="KW-0408">Iron</keyword>
<dbReference type="HOGENOM" id="CLU_026244_3_0_5"/>
<organism evidence="8 9">
    <name type="scientific">Octadecabacter arcticus 238</name>
    <dbReference type="NCBI Taxonomy" id="391616"/>
    <lineage>
        <taxon>Bacteria</taxon>
        <taxon>Pseudomonadati</taxon>
        <taxon>Pseudomonadota</taxon>
        <taxon>Alphaproteobacteria</taxon>
        <taxon>Rhodobacterales</taxon>
        <taxon>Roseobacteraceae</taxon>
        <taxon>Octadecabacter</taxon>
    </lineage>
</organism>
<dbReference type="KEGG" id="oar:OA238_c23350"/>
<dbReference type="AlphaFoldDB" id="M9RPS8"/>
<sequence>MCRPKPPLAPRCAPLRRHEQCRGEKSPCRTPARSTALIGLNLTQRCAEEPAMPQYQTPIDLSSVRRPVATANGLPNAHYTDPDVFKSESRAVLHASWAGFAVAADVPENGDAKPLEFLGIPLLLLRDKNGDVRVFQNICRHRGMILVDSARKIEGAIRCPYHSWCYSTKGALVSTPHVGGPGHNTHDAIVKDDLGLIEVRSHIWRDVVFINLDGDADAFEVVNADLIARWHEHTAPMYHGGADSTFALDVTCNWKLAVENYAESYHLPWIHPGLNSYSRLEDHYHIEQPISSSGARSASKTGSAIGTGAFSGQGTLVYRQLTGDEGATFPDFAGLSDKWDEGAEYVCLYPNVLLAAQREHAYAILLEPIDTNHTIEHVHIYYASPDTDAALRTRNTAQWKEVFEEDIGVVEGMQKGRAAIGFDGGRFSPAMDSPTHCFHDWVAAKMGAQAGT</sequence>
<feature type="domain" description="Rieske" evidence="7">
    <location>
        <begin position="99"/>
        <end position="199"/>
    </location>
</feature>
<accession>M9RPS8</accession>
<dbReference type="SUPFAM" id="SSF50022">
    <property type="entry name" value="ISP domain"/>
    <property type="match status" value="1"/>
</dbReference>
<proteinExistence type="predicted"/>
<reference evidence="8 9" key="1">
    <citation type="journal article" date="2013" name="PLoS ONE">
        <title>Poles Apart: Arctic and Antarctic Octadecabacter strains Share High Genome Plasticity and a New Type of Xanthorhodopsin.</title>
        <authorList>
            <person name="Vollmers J."/>
            <person name="Voget S."/>
            <person name="Dietrich S."/>
            <person name="Gollnow K."/>
            <person name="Smits M."/>
            <person name="Meyer K."/>
            <person name="Brinkhoff T."/>
            <person name="Simon M."/>
            <person name="Daniel R."/>
        </authorList>
    </citation>
    <scope>NUCLEOTIDE SEQUENCE [LARGE SCALE GENOMIC DNA]</scope>
    <source>
        <strain evidence="8 9">238</strain>
    </source>
</reference>
<dbReference type="CDD" id="cd00680">
    <property type="entry name" value="RHO_alpha_C"/>
    <property type="match status" value="1"/>
</dbReference>
<keyword evidence="2" id="KW-0001">2Fe-2S</keyword>
<dbReference type="Proteomes" id="UP000004688">
    <property type="component" value="Chromosome"/>
</dbReference>
<dbReference type="GO" id="GO:0051537">
    <property type="term" value="F:2 iron, 2 sulfur cluster binding"/>
    <property type="evidence" value="ECO:0007669"/>
    <property type="project" value="UniProtKB-KW"/>
</dbReference>
<name>M9RPS8_9RHOB</name>
<dbReference type="InterPro" id="IPR036922">
    <property type="entry name" value="Rieske_2Fe-2S_sf"/>
</dbReference>
<dbReference type="PANTHER" id="PTHR43756:SF5">
    <property type="entry name" value="CHOLINE MONOOXYGENASE, CHLOROPLASTIC"/>
    <property type="match status" value="1"/>
</dbReference>
<dbReference type="CDD" id="cd03469">
    <property type="entry name" value="Rieske_RO_Alpha_N"/>
    <property type="match status" value="1"/>
</dbReference>
<dbReference type="Gene3D" id="2.102.10.10">
    <property type="entry name" value="Rieske [2Fe-2S] iron-sulphur domain"/>
    <property type="match status" value="1"/>
</dbReference>
<evidence type="ECO:0000259" key="7">
    <source>
        <dbReference type="PROSITE" id="PS51296"/>
    </source>
</evidence>
<dbReference type="GO" id="GO:0051213">
    <property type="term" value="F:dioxygenase activity"/>
    <property type="evidence" value="ECO:0007669"/>
    <property type="project" value="UniProtKB-KW"/>
</dbReference>
<dbReference type="STRING" id="391616.OA238_c23350"/>
<dbReference type="InterPro" id="IPR001663">
    <property type="entry name" value="Rng_hydr_dOase-A"/>
</dbReference>
<dbReference type="InterPro" id="IPR017941">
    <property type="entry name" value="Rieske_2Fe-2S"/>
</dbReference>
<evidence type="ECO:0000256" key="3">
    <source>
        <dbReference type="ARBA" id="ARBA00022723"/>
    </source>
</evidence>
<evidence type="ECO:0000256" key="6">
    <source>
        <dbReference type="ARBA" id="ARBA00023014"/>
    </source>
</evidence>
<keyword evidence="6" id="KW-0411">Iron-sulfur</keyword>
<dbReference type="InterPro" id="IPR015879">
    <property type="entry name" value="Ring_hydroxy_dOase_asu_C_dom"/>
</dbReference>
<dbReference type="PRINTS" id="PR00090">
    <property type="entry name" value="RNGDIOXGNASE"/>
</dbReference>
<dbReference type="EMBL" id="CP003742">
    <property type="protein sequence ID" value="AGI72406.1"/>
    <property type="molecule type" value="Genomic_DNA"/>
</dbReference>
<dbReference type="Pfam" id="PF00848">
    <property type="entry name" value="Ring_hydroxyl_A"/>
    <property type="match status" value="1"/>
</dbReference>
<evidence type="ECO:0000256" key="4">
    <source>
        <dbReference type="ARBA" id="ARBA00023002"/>
    </source>
</evidence>
<evidence type="ECO:0000313" key="9">
    <source>
        <dbReference type="Proteomes" id="UP000004688"/>
    </source>
</evidence>
<dbReference type="GO" id="GO:0005506">
    <property type="term" value="F:iron ion binding"/>
    <property type="evidence" value="ECO:0007669"/>
    <property type="project" value="InterPro"/>
</dbReference>
<keyword evidence="4" id="KW-0560">Oxidoreductase</keyword>
<evidence type="ECO:0000256" key="5">
    <source>
        <dbReference type="ARBA" id="ARBA00023004"/>
    </source>
</evidence>